<evidence type="ECO:0000313" key="7">
    <source>
        <dbReference type="Proteomes" id="UP000315439"/>
    </source>
</evidence>
<dbReference type="PROSITE" id="PS50111">
    <property type="entry name" value="CHEMOTAXIS_TRANSDUC_2"/>
    <property type="match status" value="1"/>
</dbReference>
<comment type="caution">
    <text evidence="6">The sequence shown here is derived from an EMBL/GenBank/DDBJ whole genome shotgun (WGS) entry which is preliminary data.</text>
</comment>
<sequence length="389" mass="43268">MHNPYLPPIIILVSISLAIILFWQSQDFLAYTFLTIVILTSGYQIFTESRKPPLETQDANNDETCKETEIISQVISLVEAEFILANNELEKITELVSNAGRTLAGNFTGLQQQSISQKEFVRELVKKLDALVHNEEDMSSKTNDFSRRSQQIYQRMADSLETIKSSCNDLEVEFTSVSDQIESINKTLDDLNSITDQTNLLALNAAIEAARAGDVGRGFAVVADEVRTLSQRSQSFNFEIAEQVKNIRTAVDGVSSTISKLSQIDLSQSLEMREQINDMWSSMQSVVEQASSDSGDITQLAESIGQQAQSGVVSLQFEDIVQQLMGHLKNRLTILNSFTLQAKAMISKGLNDNRVKQLNELITQKIKNLDELHSSVSQQDTDSGGVDLF</sequence>
<dbReference type="EMBL" id="VIKS01000004">
    <property type="protein sequence ID" value="TQV88179.1"/>
    <property type="molecule type" value="Genomic_DNA"/>
</dbReference>
<organism evidence="6 7">
    <name type="scientific">Aliikangiella coralliicola</name>
    <dbReference type="NCBI Taxonomy" id="2592383"/>
    <lineage>
        <taxon>Bacteria</taxon>
        <taxon>Pseudomonadati</taxon>
        <taxon>Pseudomonadota</taxon>
        <taxon>Gammaproteobacteria</taxon>
        <taxon>Oceanospirillales</taxon>
        <taxon>Pleioneaceae</taxon>
        <taxon>Aliikangiella</taxon>
    </lineage>
</organism>
<feature type="transmembrane region" description="Helical" evidence="4">
    <location>
        <begin position="6"/>
        <end position="23"/>
    </location>
</feature>
<feature type="domain" description="Methyl-accepting transducer" evidence="5">
    <location>
        <begin position="92"/>
        <end position="308"/>
    </location>
</feature>
<keyword evidence="7" id="KW-1185">Reference proteome</keyword>
<keyword evidence="4" id="KW-0812">Transmembrane</keyword>
<dbReference type="Proteomes" id="UP000315439">
    <property type="component" value="Unassembled WGS sequence"/>
</dbReference>
<dbReference type="InterPro" id="IPR004089">
    <property type="entry name" value="MCPsignal_dom"/>
</dbReference>
<comment type="subcellular location">
    <subcellularLocation>
        <location evidence="1">Membrane</location>
    </subcellularLocation>
</comment>
<gene>
    <name evidence="6" type="ORF">FLL46_06525</name>
</gene>
<dbReference type="GO" id="GO:0016020">
    <property type="term" value="C:membrane"/>
    <property type="evidence" value="ECO:0007669"/>
    <property type="project" value="UniProtKB-SubCell"/>
</dbReference>
<feature type="transmembrane region" description="Helical" evidence="4">
    <location>
        <begin position="28"/>
        <end position="46"/>
    </location>
</feature>
<keyword evidence="4" id="KW-0472">Membrane</keyword>
<evidence type="ECO:0000256" key="3">
    <source>
        <dbReference type="PROSITE-ProRule" id="PRU00284"/>
    </source>
</evidence>
<evidence type="ECO:0000313" key="6">
    <source>
        <dbReference type="EMBL" id="TQV88179.1"/>
    </source>
</evidence>
<dbReference type="GO" id="GO:0006935">
    <property type="term" value="P:chemotaxis"/>
    <property type="evidence" value="ECO:0007669"/>
    <property type="project" value="UniProtKB-ARBA"/>
</dbReference>
<proteinExistence type="predicted"/>
<dbReference type="PANTHER" id="PTHR32089">
    <property type="entry name" value="METHYL-ACCEPTING CHEMOTAXIS PROTEIN MCPB"/>
    <property type="match status" value="1"/>
</dbReference>
<dbReference type="Pfam" id="PF00015">
    <property type="entry name" value="MCPsignal"/>
    <property type="match status" value="1"/>
</dbReference>
<dbReference type="Gene3D" id="1.10.287.950">
    <property type="entry name" value="Methyl-accepting chemotaxis protein"/>
    <property type="match status" value="1"/>
</dbReference>
<dbReference type="GO" id="GO:0007165">
    <property type="term" value="P:signal transduction"/>
    <property type="evidence" value="ECO:0007669"/>
    <property type="project" value="UniProtKB-KW"/>
</dbReference>
<keyword evidence="2 3" id="KW-0807">Transducer</keyword>
<evidence type="ECO:0000256" key="4">
    <source>
        <dbReference type="SAM" id="Phobius"/>
    </source>
</evidence>
<dbReference type="SUPFAM" id="SSF58104">
    <property type="entry name" value="Methyl-accepting chemotaxis protein (MCP) signaling domain"/>
    <property type="match status" value="1"/>
</dbReference>
<evidence type="ECO:0000256" key="1">
    <source>
        <dbReference type="ARBA" id="ARBA00004370"/>
    </source>
</evidence>
<dbReference type="RefSeq" id="WP_142892688.1">
    <property type="nucleotide sequence ID" value="NZ_ML660162.1"/>
</dbReference>
<dbReference type="OrthoDB" id="369661at2"/>
<evidence type="ECO:0000259" key="5">
    <source>
        <dbReference type="PROSITE" id="PS50111"/>
    </source>
</evidence>
<accession>A0A545UFD2</accession>
<evidence type="ECO:0000256" key="2">
    <source>
        <dbReference type="ARBA" id="ARBA00023224"/>
    </source>
</evidence>
<dbReference type="PANTHER" id="PTHR32089:SF41">
    <property type="entry name" value="METHYL-ACCEPTING CHEMOTAXIS PROTEIN"/>
    <property type="match status" value="1"/>
</dbReference>
<dbReference type="AlphaFoldDB" id="A0A545UFD2"/>
<name>A0A545UFD2_9GAMM</name>
<protein>
    <recommendedName>
        <fullName evidence="5">Methyl-accepting transducer domain-containing protein</fullName>
    </recommendedName>
</protein>
<reference evidence="6 7" key="1">
    <citation type="submission" date="2019-07" db="EMBL/GenBank/DDBJ databases">
        <title>Draft genome for Aliikangiella sp. M105.</title>
        <authorList>
            <person name="Wang G."/>
        </authorList>
    </citation>
    <scope>NUCLEOTIDE SEQUENCE [LARGE SCALE GENOMIC DNA]</scope>
    <source>
        <strain evidence="6 7">M105</strain>
    </source>
</reference>
<dbReference type="SMART" id="SM00283">
    <property type="entry name" value="MA"/>
    <property type="match status" value="1"/>
</dbReference>
<keyword evidence="4" id="KW-1133">Transmembrane helix</keyword>